<dbReference type="CDD" id="cd00009">
    <property type="entry name" value="AAA"/>
    <property type="match status" value="1"/>
</dbReference>
<dbReference type="PANTHER" id="PTHR30050">
    <property type="entry name" value="CHROMOSOMAL REPLICATION INITIATOR PROTEIN DNAA"/>
    <property type="match status" value="1"/>
</dbReference>
<evidence type="ECO:0000256" key="1">
    <source>
        <dbReference type="ARBA" id="ARBA00008059"/>
    </source>
</evidence>
<gene>
    <name evidence="5" type="ORF">HIR71_16160</name>
</gene>
<sequence>MTASSRATPAGPVDPIGADLTKILRTLKLSGLRDTLPERLALARQQQLGHAAFLELLLSDEVTRRESRSATLRAAKAGLDPTMRLETWDEHPDLSYDRQLWSDLTTLRFAEAGTGVLVLGPVGVGKTHLATALGHIAIRRRMTVAFYRADKLFTRLRAARLDNTLEAEIRRITGVDVLIIDDFALRALDATQTNDFYEMVVERHRRSSTIWVSNREPSEWLGMTTDALLAQSAVDRLTSGAHTLIIEGPSYRQRERVSIDAHQEARHAH</sequence>
<evidence type="ECO:0000256" key="2">
    <source>
        <dbReference type="ARBA" id="ARBA00022741"/>
    </source>
</evidence>
<reference evidence="5 6" key="1">
    <citation type="submission" date="2020-04" db="EMBL/GenBank/DDBJ databases">
        <title>Sequencing and Assembly of C. fimi.</title>
        <authorList>
            <person name="Ramsey A.R."/>
        </authorList>
    </citation>
    <scope>NUCLEOTIDE SEQUENCE [LARGE SCALE GENOMIC DNA]</scope>
    <source>
        <strain evidence="5 6">SB</strain>
    </source>
</reference>
<keyword evidence="2" id="KW-0547">Nucleotide-binding</keyword>
<dbReference type="InterPro" id="IPR028350">
    <property type="entry name" value="DNAC/IstB-like"/>
</dbReference>
<dbReference type="PANTHER" id="PTHR30050:SF4">
    <property type="entry name" value="ATP-BINDING PROTEIN RV3427C IN INSERTION SEQUENCE-RELATED"/>
    <property type="match status" value="1"/>
</dbReference>
<evidence type="ECO:0000313" key="6">
    <source>
        <dbReference type="Proteomes" id="UP000562124"/>
    </source>
</evidence>
<comment type="caution">
    <text evidence="5">The sequence shown here is derived from an EMBL/GenBank/DDBJ whole genome shotgun (WGS) entry which is preliminary data.</text>
</comment>
<evidence type="ECO:0000313" key="5">
    <source>
        <dbReference type="EMBL" id="NMR21722.1"/>
    </source>
</evidence>
<name>A0A7Y0QJU7_CELFI</name>
<dbReference type="InterPro" id="IPR047661">
    <property type="entry name" value="IstB"/>
</dbReference>
<dbReference type="AlphaFoldDB" id="A0A7Y0QJU7"/>
<dbReference type="GO" id="GO:0006260">
    <property type="term" value="P:DNA replication"/>
    <property type="evidence" value="ECO:0007669"/>
    <property type="project" value="TreeGrafter"/>
</dbReference>
<keyword evidence="3 5" id="KW-0067">ATP-binding</keyword>
<feature type="domain" description="AAA+ ATPase" evidence="4">
    <location>
        <begin position="112"/>
        <end position="216"/>
    </location>
</feature>
<dbReference type="SUPFAM" id="SSF52540">
    <property type="entry name" value="P-loop containing nucleoside triphosphate hydrolases"/>
    <property type="match status" value="1"/>
</dbReference>
<evidence type="ECO:0000259" key="4">
    <source>
        <dbReference type="SMART" id="SM00382"/>
    </source>
</evidence>
<dbReference type="Pfam" id="PF01695">
    <property type="entry name" value="IstB_IS21"/>
    <property type="match status" value="1"/>
</dbReference>
<protein>
    <submittedName>
        <fullName evidence="5">ATP-binding protein</fullName>
    </submittedName>
</protein>
<organism evidence="5 6">
    <name type="scientific">Cellulomonas fimi</name>
    <dbReference type="NCBI Taxonomy" id="1708"/>
    <lineage>
        <taxon>Bacteria</taxon>
        <taxon>Bacillati</taxon>
        <taxon>Actinomycetota</taxon>
        <taxon>Actinomycetes</taxon>
        <taxon>Micrococcales</taxon>
        <taxon>Cellulomonadaceae</taxon>
        <taxon>Cellulomonas</taxon>
    </lineage>
</organism>
<dbReference type="Gene3D" id="3.40.50.300">
    <property type="entry name" value="P-loop containing nucleotide triphosphate hydrolases"/>
    <property type="match status" value="1"/>
</dbReference>
<dbReference type="InterPro" id="IPR027417">
    <property type="entry name" value="P-loop_NTPase"/>
</dbReference>
<proteinExistence type="inferred from homology"/>
<dbReference type="Proteomes" id="UP000562124">
    <property type="component" value="Unassembled WGS sequence"/>
</dbReference>
<accession>A0A7Y0QJU7</accession>
<comment type="similarity">
    <text evidence="1">Belongs to the IS21/IS1162 putative ATP-binding protein family.</text>
</comment>
<keyword evidence="6" id="KW-1185">Reference proteome</keyword>
<dbReference type="NCBIfam" id="NF038214">
    <property type="entry name" value="IS21_help_AAA"/>
    <property type="match status" value="1"/>
</dbReference>
<dbReference type="InterPro" id="IPR003593">
    <property type="entry name" value="AAA+_ATPase"/>
</dbReference>
<evidence type="ECO:0000256" key="3">
    <source>
        <dbReference type="ARBA" id="ARBA00022840"/>
    </source>
</evidence>
<dbReference type="SMART" id="SM00382">
    <property type="entry name" value="AAA"/>
    <property type="match status" value="1"/>
</dbReference>
<dbReference type="GO" id="GO:0005524">
    <property type="term" value="F:ATP binding"/>
    <property type="evidence" value="ECO:0007669"/>
    <property type="project" value="UniProtKB-KW"/>
</dbReference>
<dbReference type="PIRSF" id="PIRSF003073">
    <property type="entry name" value="DNAC_TnpB_IstB"/>
    <property type="match status" value="1"/>
</dbReference>
<dbReference type="EMBL" id="JABCJJ010000061">
    <property type="protein sequence ID" value="NMR21722.1"/>
    <property type="molecule type" value="Genomic_DNA"/>
</dbReference>
<dbReference type="InterPro" id="IPR002611">
    <property type="entry name" value="IstB_ATP-bd"/>
</dbReference>